<dbReference type="PROSITE" id="PS51186">
    <property type="entry name" value="GNAT"/>
    <property type="match status" value="1"/>
</dbReference>
<accession>A0A645D9Q6</accession>
<proteinExistence type="inferred from homology"/>
<evidence type="ECO:0000259" key="4">
    <source>
        <dbReference type="PROSITE" id="PS51186"/>
    </source>
</evidence>
<dbReference type="PANTHER" id="PTHR10545:SF29">
    <property type="entry name" value="GH14572P-RELATED"/>
    <property type="match status" value="1"/>
</dbReference>
<dbReference type="PANTHER" id="PTHR10545">
    <property type="entry name" value="DIAMINE N-ACETYLTRANSFERASE"/>
    <property type="match status" value="1"/>
</dbReference>
<dbReference type="GO" id="GO:0008080">
    <property type="term" value="F:N-acetyltransferase activity"/>
    <property type="evidence" value="ECO:0007669"/>
    <property type="project" value="TreeGrafter"/>
</dbReference>
<evidence type="ECO:0000256" key="1">
    <source>
        <dbReference type="ARBA" id="ARBA00008694"/>
    </source>
</evidence>
<evidence type="ECO:0000256" key="2">
    <source>
        <dbReference type="ARBA" id="ARBA00022679"/>
    </source>
</evidence>
<name>A0A645D9Q6_9ZZZZ</name>
<keyword evidence="2" id="KW-0808">Transferase</keyword>
<dbReference type="InterPro" id="IPR051016">
    <property type="entry name" value="Diverse_Substrate_AcTransf"/>
</dbReference>
<evidence type="ECO:0000256" key="3">
    <source>
        <dbReference type="ARBA" id="ARBA00023315"/>
    </source>
</evidence>
<comment type="caution">
    <text evidence="5">The sequence shown here is derived from an EMBL/GenBank/DDBJ whole genome shotgun (WGS) entry which is preliminary data.</text>
</comment>
<dbReference type="CDD" id="cd04301">
    <property type="entry name" value="NAT_SF"/>
    <property type="match status" value="1"/>
</dbReference>
<dbReference type="EMBL" id="VSSQ01034354">
    <property type="protein sequence ID" value="MPM86260.1"/>
    <property type="molecule type" value="Genomic_DNA"/>
</dbReference>
<dbReference type="Pfam" id="PF00583">
    <property type="entry name" value="Acetyltransf_1"/>
    <property type="match status" value="1"/>
</dbReference>
<sequence length="157" mass="18201">MELTFRKAERSDIKLIMQFIRELAEYEKMLDQVSATEELIDEWMFTKQTAEVFFAVVQGKEIGYALYFQNFSTFFGKAGIYLEDLYVRPAYRGKGYGKAIIKELARIAQKRGCGRLEWCCLKWNTPSIEFYQSLGAQALDEWTLFRVAGTALKTLAE</sequence>
<organism evidence="5">
    <name type="scientific">bioreactor metagenome</name>
    <dbReference type="NCBI Taxonomy" id="1076179"/>
    <lineage>
        <taxon>unclassified sequences</taxon>
        <taxon>metagenomes</taxon>
        <taxon>ecological metagenomes</taxon>
    </lineage>
</organism>
<feature type="domain" description="N-acetyltransferase" evidence="4">
    <location>
        <begin position="3"/>
        <end position="156"/>
    </location>
</feature>
<gene>
    <name evidence="5" type="ORF">SDC9_133349</name>
</gene>
<comment type="similarity">
    <text evidence="1">Belongs to the acetyltransferase family.</text>
</comment>
<reference evidence="5" key="1">
    <citation type="submission" date="2019-08" db="EMBL/GenBank/DDBJ databases">
        <authorList>
            <person name="Kucharzyk K."/>
            <person name="Murdoch R.W."/>
            <person name="Higgins S."/>
            <person name="Loffler F."/>
        </authorList>
    </citation>
    <scope>NUCLEOTIDE SEQUENCE</scope>
</reference>
<dbReference type="FunFam" id="3.40.630.30:FF:000064">
    <property type="entry name" value="GNAT family acetyltransferase"/>
    <property type="match status" value="1"/>
</dbReference>
<protein>
    <recommendedName>
        <fullName evidence="4">N-acetyltransferase domain-containing protein</fullName>
    </recommendedName>
</protein>
<dbReference type="AlphaFoldDB" id="A0A645D9Q6"/>
<dbReference type="Gene3D" id="3.40.630.30">
    <property type="match status" value="1"/>
</dbReference>
<keyword evidence="3" id="KW-0012">Acyltransferase</keyword>
<dbReference type="SUPFAM" id="SSF55729">
    <property type="entry name" value="Acyl-CoA N-acyltransferases (Nat)"/>
    <property type="match status" value="1"/>
</dbReference>
<evidence type="ECO:0000313" key="5">
    <source>
        <dbReference type="EMBL" id="MPM86260.1"/>
    </source>
</evidence>
<dbReference type="InterPro" id="IPR000182">
    <property type="entry name" value="GNAT_dom"/>
</dbReference>
<dbReference type="InterPro" id="IPR016181">
    <property type="entry name" value="Acyl_CoA_acyltransferase"/>
</dbReference>